<evidence type="ECO:0000313" key="2">
    <source>
        <dbReference type="Proteomes" id="UP000663720"/>
    </source>
</evidence>
<dbReference type="Proteomes" id="UP000663720">
    <property type="component" value="Chromosome"/>
</dbReference>
<sequence length="44" mass="5237">MQSTIIINQSYSKTSLILEQQKLKCYVKIYIFSGRLWEQIKIIS</sequence>
<organism evidence="1 2">
    <name type="scientific">Desulfonema limicola</name>
    <dbReference type="NCBI Taxonomy" id="45656"/>
    <lineage>
        <taxon>Bacteria</taxon>
        <taxon>Pseudomonadati</taxon>
        <taxon>Thermodesulfobacteriota</taxon>
        <taxon>Desulfobacteria</taxon>
        <taxon>Desulfobacterales</taxon>
        <taxon>Desulfococcaceae</taxon>
        <taxon>Desulfonema</taxon>
    </lineage>
</organism>
<reference evidence="1" key="1">
    <citation type="journal article" date="2021" name="Microb. Physiol.">
        <title>Proteogenomic Insights into the Physiology of Marine, Sulfate-Reducing, Filamentous Desulfonema limicola and Desulfonema magnum.</title>
        <authorList>
            <person name="Schnaars V."/>
            <person name="Wohlbrand L."/>
            <person name="Scheve S."/>
            <person name="Hinrichs C."/>
            <person name="Reinhardt R."/>
            <person name="Rabus R."/>
        </authorList>
    </citation>
    <scope>NUCLEOTIDE SEQUENCE</scope>
    <source>
        <strain evidence="1">5ac10</strain>
    </source>
</reference>
<accession>A0A975B3D4</accession>
<keyword evidence="2" id="KW-1185">Reference proteome</keyword>
<proteinExistence type="predicted"/>
<dbReference type="KEGG" id="dli:dnl_02560"/>
<dbReference type="AlphaFoldDB" id="A0A975B3D4"/>
<evidence type="ECO:0000313" key="1">
    <source>
        <dbReference type="EMBL" id="QTA78047.1"/>
    </source>
</evidence>
<protein>
    <submittedName>
        <fullName evidence="1">Uncharacterized protein</fullName>
    </submittedName>
</protein>
<dbReference type="EMBL" id="CP061799">
    <property type="protein sequence ID" value="QTA78047.1"/>
    <property type="molecule type" value="Genomic_DNA"/>
</dbReference>
<gene>
    <name evidence="1" type="ORF">dnl_02560</name>
</gene>
<name>A0A975B3D4_9BACT</name>